<dbReference type="Pfam" id="PF13839">
    <property type="entry name" value="PC-Esterase"/>
    <property type="match status" value="1"/>
</dbReference>
<evidence type="ECO:0000259" key="11">
    <source>
        <dbReference type="Pfam" id="PF13839"/>
    </source>
</evidence>
<dbReference type="GO" id="GO:0000139">
    <property type="term" value="C:Golgi membrane"/>
    <property type="evidence" value="ECO:0007669"/>
    <property type="project" value="UniProtKB-SubCell"/>
</dbReference>
<dbReference type="Proteomes" id="UP001140206">
    <property type="component" value="Chromosome 2"/>
</dbReference>
<evidence type="ECO:0000256" key="4">
    <source>
        <dbReference type="ARBA" id="ARBA00022692"/>
    </source>
</evidence>
<keyword evidence="14" id="KW-1185">Reference proteome</keyword>
<name>A0AAV8FUY1_9POAL</name>
<feature type="domain" description="Trichome birefringence-like N-terminal" evidence="12">
    <location>
        <begin position="27"/>
        <end position="79"/>
    </location>
</feature>
<evidence type="ECO:0000256" key="6">
    <source>
        <dbReference type="ARBA" id="ARBA00022989"/>
    </source>
</evidence>
<keyword evidence="6 9" id="KW-1133">Transmembrane helix</keyword>
<evidence type="ECO:0000256" key="9">
    <source>
        <dbReference type="SAM" id="Phobius"/>
    </source>
</evidence>
<dbReference type="Pfam" id="PF14416">
    <property type="entry name" value="PMR5N"/>
    <property type="match status" value="1"/>
</dbReference>
<evidence type="ECO:0000256" key="5">
    <source>
        <dbReference type="ARBA" id="ARBA00022968"/>
    </source>
</evidence>
<accession>A0AAV8FUY1</accession>
<comment type="subcellular location">
    <subcellularLocation>
        <location evidence="1">Golgi apparatus membrane</location>
        <topology evidence="1">Single-pass type II membrane protein</topology>
    </subcellularLocation>
</comment>
<keyword evidence="3" id="KW-0808">Transferase</keyword>
<dbReference type="InterPro" id="IPR029962">
    <property type="entry name" value="TBL"/>
</dbReference>
<dbReference type="GO" id="GO:1990538">
    <property type="term" value="F:xylan O-acetyltransferase activity"/>
    <property type="evidence" value="ECO:0007669"/>
    <property type="project" value="UniProtKB-ARBA"/>
</dbReference>
<feature type="domain" description="Trichome birefringence-like C-terminal" evidence="11">
    <location>
        <begin position="81"/>
        <end position="343"/>
    </location>
</feature>
<organism evidence="13 14">
    <name type="scientific">Rhynchospora pubera</name>
    <dbReference type="NCBI Taxonomy" id="906938"/>
    <lineage>
        <taxon>Eukaryota</taxon>
        <taxon>Viridiplantae</taxon>
        <taxon>Streptophyta</taxon>
        <taxon>Embryophyta</taxon>
        <taxon>Tracheophyta</taxon>
        <taxon>Spermatophyta</taxon>
        <taxon>Magnoliopsida</taxon>
        <taxon>Liliopsida</taxon>
        <taxon>Poales</taxon>
        <taxon>Cyperaceae</taxon>
        <taxon>Cyperoideae</taxon>
        <taxon>Rhynchosporeae</taxon>
        <taxon>Rhynchospora</taxon>
    </lineage>
</organism>
<dbReference type="InterPro" id="IPR026057">
    <property type="entry name" value="TBL_C"/>
</dbReference>
<comment type="similarity">
    <text evidence="2">Belongs to the PC-esterase family. TBL subfamily.</text>
</comment>
<comment type="caution">
    <text evidence="13">The sequence shown here is derived from an EMBL/GenBank/DDBJ whole genome shotgun (WGS) entry which is preliminary data.</text>
</comment>
<proteinExistence type="inferred from homology"/>
<evidence type="ECO:0000256" key="8">
    <source>
        <dbReference type="ARBA" id="ARBA00023136"/>
    </source>
</evidence>
<dbReference type="PANTHER" id="PTHR32285">
    <property type="entry name" value="PROTEIN TRICHOME BIREFRINGENCE-LIKE 9-RELATED"/>
    <property type="match status" value="1"/>
</dbReference>
<dbReference type="AlphaFoldDB" id="A0AAV8FUY1"/>
<dbReference type="PANTHER" id="PTHR32285:SF177">
    <property type="entry name" value="OS01G0217000 PROTEIN"/>
    <property type="match status" value="1"/>
</dbReference>
<protein>
    <submittedName>
        <fullName evidence="13">Protein trichome birefringence</fullName>
    </submittedName>
</protein>
<keyword evidence="7" id="KW-0333">Golgi apparatus</keyword>
<evidence type="ECO:0000256" key="2">
    <source>
        <dbReference type="ARBA" id="ARBA00007727"/>
    </source>
</evidence>
<feature type="chain" id="PRO_5043429032" evidence="10">
    <location>
        <begin position="23"/>
        <end position="379"/>
    </location>
</feature>
<dbReference type="InterPro" id="IPR025846">
    <property type="entry name" value="TBL_N"/>
</dbReference>
<evidence type="ECO:0000256" key="3">
    <source>
        <dbReference type="ARBA" id="ARBA00022679"/>
    </source>
</evidence>
<feature type="transmembrane region" description="Helical" evidence="9">
    <location>
        <begin position="356"/>
        <end position="376"/>
    </location>
</feature>
<keyword evidence="5" id="KW-0735">Signal-anchor</keyword>
<evidence type="ECO:0000256" key="1">
    <source>
        <dbReference type="ARBA" id="ARBA00004323"/>
    </source>
</evidence>
<keyword evidence="4 9" id="KW-0812">Transmembrane</keyword>
<evidence type="ECO:0000313" key="13">
    <source>
        <dbReference type="EMBL" id="KAJ4794633.1"/>
    </source>
</evidence>
<keyword evidence="10" id="KW-0732">Signal</keyword>
<dbReference type="EMBL" id="JAMFTS010000002">
    <property type="protein sequence ID" value="KAJ4794633.1"/>
    <property type="molecule type" value="Genomic_DNA"/>
</dbReference>
<feature type="signal peptide" evidence="10">
    <location>
        <begin position="1"/>
        <end position="22"/>
    </location>
</feature>
<evidence type="ECO:0000256" key="7">
    <source>
        <dbReference type="ARBA" id="ARBA00023034"/>
    </source>
</evidence>
<reference evidence="13" key="1">
    <citation type="submission" date="2022-08" db="EMBL/GenBank/DDBJ databases">
        <authorList>
            <person name="Marques A."/>
        </authorList>
    </citation>
    <scope>NUCLEOTIDE SEQUENCE</scope>
    <source>
        <strain evidence="13">RhyPub2mFocal</strain>
        <tissue evidence="13">Leaves</tissue>
    </source>
</reference>
<gene>
    <name evidence="13" type="ORF">LUZ62_045879</name>
</gene>
<evidence type="ECO:0000313" key="14">
    <source>
        <dbReference type="Proteomes" id="UP001140206"/>
    </source>
</evidence>
<evidence type="ECO:0000256" key="10">
    <source>
        <dbReference type="SAM" id="SignalP"/>
    </source>
</evidence>
<keyword evidence="8 9" id="KW-0472">Membrane</keyword>
<evidence type="ECO:0000259" key="12">
    <source>
        <dbReference type="Pfam" id="PF14416"/>
    </source>
</evidence>
<sequence>MGIGFGSLLLLCLSHSVLRVTADAISGCNLYTGNWVVDQSYPLYDSNSCPFIRPEFDCIKYGRTDKLYLKYKWKPSGCEVARFDGVDLLKKWSGKKVMFVGDSLSLDQYESLLCMINAAVPNARTSSTRTDVLTIVRFEDYNVSLMYYLSHYLVDIVSAPMGRILKLNSMQAGHTWLNADVLIFNTWHWWPRTGSAQPWDYIQDGQQFFKDMDRTAAFTKGLQTWAKWVDSSVPLTTKLYYQGVSPIHYHGQDWGASTTRTCIGETQPVNTSSYPAGPVPQEAIVKNILSSISKPIYLLDVTFLSQLRKDGHPSKYSGAKFDNDCTHWCLAGVPDTWNQLLYASMLQGSSSGGSEIANPVIPITITMLIFAMLVLVGDC</sequence>